<dbReference type="Gene3D" id="1.10.600.10">
    <property type="entry name" value="Farnesyl Diphosphate Synthase"/>
    <property type="match status" value="1"/>
</dbReference>
<dbReference type="Proteomes" id="UP000286045">
    <property type="component" value="Unassembled WGS sequence"/>
</dbReference>
<evidence type="ECO:0000256" key="1">
    <source>
        <dbReference type="ARBA" id="ARBA00001946"/>
    </source>
</evidence>
<keyword evidence="7" id="KW-1185">Reference proteome</keyword>
<comment type="cofactor">
    <cofactor evidence="1 4">
        <name>Mg(2+)</name>
        <dbReference type="ChEBI" id="CHEBI:18420"/>
    </cofactor>
</comment>
<evidence type="ECO:0000256" key="4">
    <source>
        <dbReference type="RuleBase" id="RU366034"/>
    </source>
</evidence>
<accession>A0A439CZY4</accession>
<dbReference type="InterPro" id="IPR034686">
    <property type="entry name" value="Terpene_cyclase-like_2"/>
</dbReference>
<proteinExistence type="inferred from homology"/>
<dbReference type="SFLD" id="SFLDG01020">
    <property type="entry name" value="Terpene_Cyclase_Like_2"/>
    <property type="match status" value="1"/>
</dbReference>
<dbReference type="SFLD" id="SFLDS00005">
    <property type="entry name" value="Isoprenoid_Synthase_Type_I"/>
    <property type="match status" value="1"/>
</dbReference>
<dbReference type="GO" id="GO:0046872">
    <property type="term" value="F:metal ion binding"/>
    <property type="evidence" value="ECO:0007669"/>
    <property type="project" value="UniProtKB-KW"/>
</dbReference>
<dbReference type="GO" id="GO:0008299">
    <property type="term" value="P:isoprenoid biosynthetic process"/>
    <property type="evidence" value="ECO:0007669"/>
    <property type="project" value="UniProtKB-ARBA"/>
</dbReference>
<feature type="region of interest" description="Disordered" evidence="5">
    <location>
        <begin position="1"/>
        <end position="24"/>
    </location>
</feature>
<keyword evidence="4" id="KW-0456">Lyase</keyword>
<dbReference type="EC" id="4.2.3.-" evidence="4"/>
<reference evidence="6 7" key="1">
    <citation type="submission" date="2018-12" db="EMBL/GenBank/DDBJ databases">
        <title>Draft genome sequence of Xylaria grammica IHI A82.</title>
        <authorList>
            <person name="Buettner E."/>
            <person name="Kellner H."/>
        </authorList>
    </citation>
    <scope>NUCLEOTIDE SEQUENCE [LARGE SCALE GENOMIC DNA]</scope>
    <source>
        <strain evidence="6 7">IHI A82</strain>
    </source>
</reference>
<evidence type="ECO:0000256" key="3">
    <source>
        <dbReference type="ARBA" id="ARBA00022842"/>
    </source>
</evidence>
<dbReference type="PANTHER" id="PTHR35201">
    <property type="entry name" value="TERPENE SYNTHASE"/>
    <property type="match status" value="1"/>
</dbReference>
<keyword evidence="3 4" id="KW-0460">Magnesium</keyword>
<keyword evidence="4" id="KW-0479">Metal-binding</keyword>
<dbReference type="SUPFAM" id="SSF48576">
    <property type="entry name" value="Terpenoid synthases"/>
    <property type="match status" value="1"/>
</dbReference>
<name>A0A439CZY4_9PEZI</name>
<dbReference type="PANTHER" id="PTHR35201:SF4">
    <property type="entry name" value="BETA-PINACENE SYNTHASE-RELATED"/>
    <property type="match status" value="1"/>
</dbReference>
<comment type="similarity">
    <text evidence="2 4">Belongs to the terpene synthase family.</text>
</comment>
<dbReference type="STRING" id="363999.A0A439CZY4"/>
<evidence type="ECO:0000256" key="5">
    <source>
        <dbReference type="SAM" id="MobiDB-lite"/>
    </source>
</evidence>
<dbReference type="InterPro" id="IPR008949">
    <property type="entry name" value="Isoprenoid_synthase_dom_sf"/>
</dbReference>
<evidence type="ECO:0000313" key="7">
    <source>
        <dbReference type="Proteomes" id="UP000286045"/>
    </source>
</evidence>
<dbReference type="EMBL" id="RYZI01000238">
    <property type="protein sequence ID" value="RWA07763.1"/>
    <property type="molecule type" value="Genomic_DNA"/>
</dbReference>
<gene>
    <name evidence="6" type="ORF">EKO27_g7331</name>
</gene>
<comment type="caution">
    <text evidence="6">The sequence shown here is derived from an EMBL/GenBank/DDBJ whole genome shotgun (WGS) entry which is preliminary data.</text>
</comment>
<protein>
    <recommendedName>
        <fullName evidence="4">Terpene synthase</fullName>
        <ecNumber evidence="4">4.2.3.-</ecNumber>
    </recommendedName>
</protein>
<dbReference type="GO" id="GO:0010333">
    <property type="term" value="F:terpene synthase activity"/>
    <property type="evidence" value="ECO:0007669"/>
    <property type="project" value="InterPro"/>
</dbReference>
<feature type="compositionally biased region" description="Polar residues" evidence="5">
    <location>
        <begin position="1"/>
        <end position="14"/>
    </location>
</feature>
<organism evidence="6 7">
    <name type="scientific">Xylaria grammica</name>
    <dbReference type="NCBI Taxonomy" id="363999"/>
    <lineage>
        <taxon>Eukaryota</taxon>
        <taxon>Fungi</taxon>
        <taxon>Dikarya</taxon>
        <taxon>Ascomycota</taxon>
        <taxon>Pezizomycotina</taxon>
        <taxon>Sordariomycetes</taxon>
        <taxon>Xylariomycetidae</taxon>
        <taxon>Xylariales</taxon>
        <taxon>Xylariaceae</taxon>
        <taxon>Xylaria</taxon>
    </lineage>
</organism>
<evidence type="ECO:0000256" key="2">
    <source>
        <dbReference type="ARBA" id="ARBA00006333"/>
    </source>
</evidence>
<dbReference type="AlphaFoldDB" id="A0A439CZY4"/>
<evidence type="ECO:0000313" key="6">
    <source>
        <dbReference type="EMBL" id="RWA07763.1"/>
    </source>
</evidence>
<dbReference type="Pfam" id="PF19086">
    <property type="entry name" value="Terpene_syn_C_2"/>
    <property type="match status" value="1"/>
</dbReference>
<sequence>MDSLNTDSPNTSVPPTDPRLPQPCNYNPRKQLLSFMRGTPVVIPDLQSMISHWPAGVNADIDRLDADVRSRLEAILWAPKDQKRLAKMKETNLALFGASWWPSATRYEALRIATYLTLWLFLWDDETDSIEYSNLTNDFEGASAFRQETLAYIEASLSPNSQANLPLISTNPLITKFGEVGEALSRSYTERQIEAFRNEVRQYIDMCEEEQRWQVSAQLPMVDEYMRQRMGSGAVGVLLALTEYAYGIDLGDSLRSNATLRAIWDEANRIISISNDVLSVKKEIDNEQTDSLIPLLALQLGSVQAAIDQAVETTRSSIARIDALEKEILEEYASDGPACEAIGKFIGGCKSACTANVNWTVQSPRYKLHDWSADGVLELVL</sequence>